<dbReference type="EMBL" id="VULT01000009">
    <property type="protein sequence ID" value="MSS17450.1"/>
    <property type="molecule type" value="Genomic_DNA"/>
</dbReference>
<dbReference type="Proteomes" id="UP000483362">
    <property type="component" value="Unassembled WGS sequence"/>
</dbReference>
<evidence type="ECO:0000256" key="6">
    <source>
        <dbReference type="SAM" id="Phobius"/>
    </source>
</evidence>
<dbReference type="PANTHER" id="PTHR38459">
    <property type="entry name" value="PROPHAGE BACTOPRENOL-LINKED GLUCOSE TRANSLOCASE HOMOLOG"/>
    <property type="match status" value="1"/>
</dbReference>
<evidence type="ECO:0000256" key="4">
    <source>
        <dbReference type="ARBA" id="ARBA00022989"/>
    </source>
</evidence>
<dbReference type="PANTHER" id="PTHR38459:SF1">
    <property type="entry name" value="PROPHAGE BACTOPRENOL-LINKED GLUCOSE TRANSLOCASE HOMOLOG"/>
    <property type="match status" value="1"/>
</dbReference>
<feature type="transmembrane region" description="Helical" evidence="6">
    <location>
        <begin position="120"/>
        <end position="136"/>
    </location>
</feature>
<evidence type="ECO:0000313" key="9">
    <source>
        <dbReference type="Proteomes" id="UP000483362"/>
    </source>
</evidence>
<reference evidence="8 9" key="1">
    <citation type="submission" date="2019-08" db="EMBL/GenBank/DDBJ databases">
        <title>In-depth cultivation of the pig gut microbiome towards novel bacterial diversity and tailored functional studies.</title>
        <authorList>
            <person name="Wylensek D."/>
            <person name="Hitch T.C.A."/>
            <person name="Clavel T."/>
        </authorList>
    </citation>
    <scope>NUCLEOTIDE SEQUENCE [LARGE SCALE GENOMIC DNA]</scope>
    <source>
        <strain evidence="8 9">Oil-RF-744-WCA-WT-10</strain>
    </source>
</reference>
<feature type="transmembrane region" description="Helical" evidence="6">
    <location>
        <begin position="46"/>
        <end position="66"/>
    </location>
</feature>
<dbReference type="InterPro" id="IPR051401">
    <property type="entry name" value="GtrA_CellWall_Glycosyl"/>
</dbReference>
<feature type="domain" description="GtrA/DPMS transmembrane" evidence="7">
    <location>
        <begin position="17"/>
        <end position="142"/>
    </location>
</feature>
<keyword evidence="9" id="KW-1185">Reference proteome</keyword>
<evidence type="ECO:0000256" key="5">
    <source>
        <dbReference type="ARBA" id="ARBA00023136"/>
    </source>
</evidence>
<feature type="transmembrane region" description="Helical" evidence="6">
    <location>
        <begin position="78"/>
        <end position="100"/>
    </location>
</feature>
<feature type="transmembrane region" description="Helical" evidence="6">
    <location>
        <begin position="20"/>
        <end position="40"/>
    </location>
</feature>
<dbReference type="AlphaFoldDB" id="A0A6L5XAR3"/>
<evidence type="ECO:0000256" key="1">
    <source>
        <dbReference type="ARBA" id="ARBA00004141"/>
    </source>
</evidence>
<comment type="similarity">
    <text evidence="2">Belongs to the GtrA family.</text>
</comment>
<dbReference type="GO" id="GO:0000271">
    <property type="term" value="P:polysaccharide biosynthetic process"/>
    <property type="evidence" value="ECO:0007669"/>
    <property type="project" value="InterPro"/>
</dbReference>
<dbReference type="InterPro" id="IPR007267">
    <property type="entry name" value="GtrA_DPMS_TM"/>
</dbReference>
<evidence type="ECO:0000256" key="3">
    <source>
        <dbReference type="ARBA" id="ARBA00022692"/>
    </source>
</evidence>
<organism evidence="8 9">
    <name type="scientific">Sodaliphilus pleomorphus</name>
    <dbReference type="NCBI Taxonomy" id="2606626"/>
    <lineage>
        <taxon>Bacteria</taxon>
        <taxon>Pseudomonadati</taxon>
        <taxon>Bacteroidota</taxon>
        <taxon>Bacteroidia</taxon>
        <taxon>Bacteroidales</taxon>
        <taxon>Muribaculaceae</taxon>
        <taxon>Sodaliphilus</taxon>
    </lineage>
</organism>
<sequence>MKIDKAETHKTFIQLLKYGVIGLSNTFITWIAFFVLNSLLGVPYMLSNAVGYVLGVVNSFIWNRTWVFKAKSDIKREAVLFVVGFLLCYGLQSIVSVIMLEGFDMKHFTLSWIPKAGQNITMLVAMVFYTLANYIYNRCVTFKEK</sequence>
<keyword evidence="3 6" id="KW-0812">Transmembrane</keyword>
<name>A0A6L5XAR3_9BACT</name>
<gene>
    <name evidence="8" type="ORF">FYJ29_06735</name>
</gene>
<evidence type="ECO:0000259" key="7">
    <source>
        <dbReference type="Pfam" id="PF04138"/>
    </source>
</evidence>
<dbReference type="Pfam" id="PF04138">
    <property type="entry name" value="GtrA_DPMS_TM"/>
    <property type="match status" value="1"/>
</dbReference>
<evidence type="ECO:0000313" key="8">
    <source>
        <dbReference type="EMBL" id="MSS17450.1"/>
    </source>
</evidence>
<keyword evidence="5 6" id="KW-0472">Membrane</keyword>
<proteinExistence type="inferred from homology"/>
<comment type="subcellular location">
    <subcellularLocation>
        <location evidence="1">Membrane</location>
        <topology evidence="1">Multi-pass membrane protein</topology>
    </subcellularLocation>
</comment>
<dbReference type="RefSeq" id="WP_154328705.1">
    <property type="nucleotide sequence ID" value="NZ_CP045696.1"/>
</dbReference>
<comment type="caution">
    <text evidence="8">The sequence shown here is derived from an EMBL/GenBank/DDBJ whole genome shotgun (WGS) entry which is preliminary data.</text>
</comment>
<keyword evidence="4 6" id="KW-1133">Transmembrane helix</keyword>
<dbReference type="GO" id="GO:0005886">
    <property type="term" value="C:plasma membrane"/>
    <property type="evidence" value="ECO:0007669"/>
    <property type="project" value="TreeGrafter"/>
</dbReference>
<protein>
    <submittedName>
        <fullName evidence="8">GtrA family protein</fullName>
    </submittedName>
</protein>
<evidence type="ECO:0000256" key="2">
    <source>
        <dbReference type="ARBA" id="ARBA00009399"/>
    </source>
</evidence>
<accession>A0A6L5XAR3</accession>